<feature type="transmembrane region" description="Helical" evidence="1">
    <location>
        <begin position="119"/>
        <end position="144"/>
    </location>
</feature>
<dbReference type="AlphaFoldDB" id="A0A1M7RRQ2"/>
<proteinExistence type="predicted"/>
<protein>
    <submittedName>
        <fullName evidence="2">Heptaprenyl diphosphate synthase</fullName>
    </submittedName>
</protein>
<accession>A0A1M7RRQ2</accession>
<feature type="transmembrane region" description="Helical" evidence="1">
    <location>
        <begin position="156"/>
        <end position="180"/>
    </location>
</feature>
<dbReference type="PIRSF" id="PIRSF027391">
    <property type="entry name" value="Hpre_diP_synt_I"/>
    <property type="match status" value="1"/>
</dbReference>
<dbReference type="Proteomes" id="UP000184097">
    <property type="component" value="Unassembled WGS sequence"/>
</dbReference>
<feature type="transmembrane region" description="Helical" evidence="1">
    <location>
        <begin position="43"/>
        <end position="71"/>
    </location>
</feature>
<organism evidence="2 3">
    <name type="scientific">Butyrivibrio hungatei DSM 14810</name>
    <dbReference type="NCBI Taxonomy" id="1121132"/>
    <lineage>
        <taxon>Bacteria</taxon>
        <taxon>Bacillati</taxon>
        <taxon>Bacillota</taxon>
        <taxon>Clostridia</taxon>
        <taxon>Lachnospirales</taxon>
        <taxon>Lachnospiraceae</taxon>
        <taxon>Butyrivibrio</taxon>
    </lineage>
</organism>
<feature type="transmembrane region" description="Helical" evidence="1">
    <location>
        <begin position="83"/>
        <end position="113"/>
    </location>
</feature>
<feature type="transmembrane region" description="Helical" evidence="1">
    <location>
        <begin position="7"/>
        <end position="23"/>
    </location>
</feature>
<evidence type="ECO:0000313" key="2">
    <source>
        <dbReference type="EMBL" id="SHN48861.1"/>
    </source>
</evidence>
<keyword evidence="1" id="KW-0812">Transmembrane</keyword>
<dbReference type="RefSeq" id="WP_072700235.1">
    <property type="nucleotide sequence ID" value="NZ_FRDH01000003.1"/>
</dbReference>
<evidence type="ECO:0000256" key="1">
    <source>
        <dbReference type="SAM" id="Phobius"/>
    </source>
</evidence>
<reference evidence="2 3" key="1">
    <citation type="submission" date="2016-12" db="EMBL/GenBank/DDBJ databases">
        <authorList>
            <person name="Song W.-J."/>
            <person name="Kurnit D.M."/>
        </authorList>
    </citation>
    <scope>NUCLEOTIDE SEQUENCE [LARGE SCALE GENOMIC DNA]</scope>
    <source>
        <strain evidence="2 3">DSM 14810</strain>
    </source>
</reference>
<dbReference type="InterPro" id="IPR010898">
    <property type="entry name" value="Hpre_diP_synth_I"/>
</dbReference>
<dbReference type="Pfam" id="PF07456">
    <property type="entry name" value="Hpre_diP_synt_I"/>
    <property type="match status" value="2"/>
</dbReference>
<keyword evidence="1" id="KW-1133">Transmembrane helix</keyword>
<gene>
    <name evidence="2" type="ORF">SAMN02745247_00178</name>
</gene>
<sequence>MSNTQKVALNGALAALAMILSYVEMQIPAFFAVPGVKLGLTNIVVLVALYVPGVKLGLTNIVVLVALYVLGEKNAFFINVVRIVVVSILFGNIMGFAFSIAGGMLSTLVMILLKKTSCFSVTGVSVAGGITHNVGQIIVAMILLNTRAIIWYLPVLWISGIISGAVIGIVGALVCSRIVIKE</sequence>
<dbReference type="InterPro" id="IPR014535">
    <property type="entry name" value="Hpre_diP_synt_I"/>
</dbReference>
<name>A0A1M7RRQ2_9FIRM</name>
<dbReference type="EMBL" id="FRDH01000003">
    <property type="protein sequence ID" value="SHN48861.1"/>
    <property type="molecule type" value="Genomic_DNA"/>
</dbReference>
<dbReference type="Gene3D" id="1.10.1760.20">
    <property type="match status" value="1"/>
</dbReference>
<keyword evidence="1" id="KW-0472">Membrane</keyword>
<evidence type="ECO:0000313" key="3">
    <source>
        <dbReference type="Proteomes" id="UP000184097"/>
    </source>
</evidence>